<keyword evidence="4 9" id="KW-0762">Sugar transport</keyword>
<dbReference type="AlphaFoldDB" id="A0A0J8B9F3"/>
<keyword evidence="6" id="KW-0677">Repeat</keyword>
<evidence type="ECO:0000256" key="5">
    <source>
        <dbReference type="ARBA" id="ARBA00022692"/>
    </source>
</evidence>
<dbReference type="GO" id="GO:0051119">
    <property type="term" value="F:sugar transmembrane transporter activity"/>
    <property type="evidence" value="ECO:0007669"/>
    <property type="project" value="InterPro"/>
</dbReference>
<sequence>MTAFFLFLSPVPTFIGICKKKTVEQYSPVPYLATFVNCMLWVVYGLPIIHPNSILVVTINGAGFFIELLYLILFVLYSDKKNRLKIVLIAIIEIVIVGIMTTLVLNFVHTTKRRSSIVGMIAIICNIMMYASPLSVLKLVITTKSVEYMPLSLSVASFANGIAWTVYALYPFDPYIAAPNGLGTLFAVVQLILYATYYKSTKEQMAARKAKNAVGLTEVVFNGESGKMGQIQHNGRAQIP</sequence>
<reference evidence="10 11" key="1">
    <citation type="journal article" date="2014" name="Nature">
        <title>The genome of the recently domesticated crop plant sugar beet (Beta vulgaris).</title>
        <authorList>
            <person name="Dohm J.C."/>
            <person name="Minoche A.E."/>
            <person name="Holtgrawe D."/>
            <person name="Capella-Gutierrez S."/>
            <person name="Zakrzewski F."/>
            <person name="Tafer H."/>
            <person name="Rupp O."/>
            <person name="Sorensen T.R."/>
            <person name="Stracke R."/>
            <person name="Reinhardt R."/>
            <person name="Goesmann A."/>
            <person name="Kraft T."/>
            <person name="Schulz B."/>
            <person name="Stadler P.F."/>
            <person name="Schmidt T."/>
            <person name="Gabaldon T."/>
            <person name="Lehrach H."/>
            <person name="Weisshaar B."/>
            <person name="Himmelbauer H."/>
        </authorList>
    </citation>
    <scope>NUCLEOTIDE SEQUENCE [LARGE SCALE GENOMIC DNA]</scope>
    <source>
        <tissue evidence="10">Taproot</tissue>
    </source>
</reference>
<dbReference type="GO" id="GO:0012505">
    <property type="term" value="C:endomembrane system"/>
    <property type="evidence" value="ECO:0007669"/>
    <property type="project" value="UniProtKB-SubCell"/>
</dbReference>
<comment type="caution">
    <text evidence="9">Lacks conserved residue(s) required for the propagation of feature annotation.</text>
</comment>
<evidence type="ECO:0000256" key="8">
    <source>
        <dbReference type="ARBA" id="ARBA00023136"/>
    </source>
</evidence>
<evidence type="ECO:0000256" key="3">
    <source>
        <dbReference type="ARBA" id="ARBA00022448"/>
    </source>
</evidence>
<evidence type="ECO:0000313" key="11">
    <source>
        <dbReference type="Proteomes" id="UP000035740"/>
    </source>
</evidence>
<feature type="transmembrane region" description="Helical" evidence="9">
    <location>
        <begin position="176"/>
        <end position="198"/>
    </location>
</feature>
<keyword evidence="5 9" id="KW-0812">Transmembrane</keyword>
<keyword evidence="11" id="KW-1185">Reference proteome</keyword>
<keyword evidence="3 9" id="KW-0813">Transport</keyword>
<evidence type="ECO:0000256" key="6">
    <source>
        <dbReference type="ARBA" id="ARBA00022737"/>
    </source>
</evidence>
<dbReference type="PANTHER" id="PTHR10791:SF130">
    <property type="entry name" value="BIDIRECTIONAL SUGAR TRANSPORTER SWEET6-RELATED"/>
    <property type="match status" value="1"/>
</dbReference>
<dbReference type="PANTHER" id="PTHR10791">
    <property type="entry name" value="RAG1-ACTIVATING PROTEIN 1"/>
    <property type="match status" value="1"/>
</dbReference>
<proteinExistence type="inferred from homology"/>
<dbReference type="GO" id="GO:0051260">
    <property type="term" value="P:protein homooligomerization"/>
    <property type="evidence" value="ECO:0007669"/>
    <property type="project" value="UniProtKB-ARBA"/>
</dbReference>
<dbReference type="SMR" id="A0A0J8B9F3"/>
<feature type="transmembrane region" description="Helical" evidence="9">
    <location>
        <begin position="84"/>
        <end position="105"/>
    </location>
</feature>
<feature type="transmembrane region" description="Helical" evidence="9">
    <location>
        <begin position="55"/>
        <end position="77"/>
    </location>
</feature>
<evidence type="ECO:0000256" key="4">
    <source>
        <dbReference type="ARBA" id="ARBA00022597"/>
    </source>
</evidence>
<dbReference type="Gramene" id="KMS97571">
    <property type="protein sequence ID" value="KMS97571"/>
    <property type="gene ID" value="BVRB_5g125950"/>
</dbReference>
<dbReference type="OrthoDB" id="409725at2759"/>
<dbReference type="FunFam" id="1.20.1280.290:FF:000001">
    <property type="entry name" value="Bidirectional sugar transporter SWEET"/>
    <property type="match status" value="1"/>
</dbReference>
<dbReference type="Gene3D" id="1.20.1280.290">
    <property type="match status" value="2"/>
</dbReference>
<comment type="function">
    <text evidence="9">Mediates both low-affinity uptake and efflux of sugar across the membrane.</text>
</comment>
<protein>
    <recommendedName>
        <fullName evidence="9">Bidirectional sugar transporter SWEET</fullName>
    </recommendedName>
</protein>
<comment type="similarity">
    <text evidence="2 9">Belongs to the SWEET sugar transporter family.</text>
</comment>
<dbReference type="InterPro" id="IPR004316">
    <property type="entry name" value="SWEET_rpt"/>
</dbReference>
<feature type="transmembrane region" description="Helical" evidence="9">
    <location>
        <begin position="117"/>
        <end position="141"/>
    </location>
</feature>
<evidence type="ECO:0000256" key="9">
    <source>
        <dbReference type="RuleBase" id="RU910715"/>
    </source>
</evidence>
<feature type="transmembrane region" description="Helical" evidence="9">
    <location>
        <begin position="148"/>
        <end position="170"/>
    </location>
</feature>
<dbReference type="FunFam" id="1.20.1280.290:FF:000002">
    <property type="entry name" value="Bidirectional sugar transporter SWEET"/>
    <property type="match status" value="1"/>
</dbReference>
<dbReference type="OMA" id="MIFCNCY"/>
<comment type="subcellular location">
    <subcellularLocation>
        <location evidence="1">Endomembrane system</location>
        <topology evidence="1">Multi-pass membrane protein</topology>
    </subcellularLocation>
</comment>
<gene>
    <name evidence="10" type="ORF">BVRB_5g125950</name>
</gene>
<evidence type="ECO:0000313" key="10">
    <source>
        <dbReference type="EMBL" id="KMS97571.1"/>
    </source>
</evidence>
<dbReference type="Pfam" id="PF03083">
    <property type="entry name" value="MtN3_slv"/>
    <property type="match status" value="2"/>
</dbReference>
<dbReference type="EMBL" id="KQ090305">
    <property type="protein sequence ID" value="KMS97571.1"/>
    <property type="molecule type" value="Genomic_DNA"/>
</dbReference>
<dbReference type="GO" id="GO:0016020">
    <property type="term" value="C:membrane"/>
    <property type="evidence" value="ECO:0007669"/>
    <property type="project" value="InterPro"/>
</dbReference>
<keyword evidence="7 9" id="KW-1133">Transmembrane helix</keyword>
<organism evidence="10 11">
    <name type="scientific">Beta vulgaris subsp. vulgaris</name>
    <name type="common">Beet</name>
    <dbReference type="NCBI Taxonomy" id="3555"/>
    <lineage>
        <taxon>Eukaryota</taxon>
        <taxon>Viridiplantae</taxon>
        <taxon>Streptophyta</taxon>
        <taxon>Embryophyta</taxon>
        <taxon>Tracheophyta</taxon>
        <taxon>Spermatophyta</taxon>
        <taxon>Magnoliopsida</taxon>
        <taxon>eudicotyledons</taxon>
        <taxon>Gunneridae</taxon>
        <taxon>Pentapetalae</taxon>
        <taxon>Caryophyllales</taxon>
        <taxon>Chenopodiaceae</taxon>
        <taxon>Betoideae</taxon>
        <taxon>Beta</taxon>
    </lineage>
</organism>
<feature type="transmembrane region" description="Helical" evidence="9">
    <location>
        <begin position="29"/>
        <end position="49"/>
    </location>
</feature>
<dbReference type="InterPro" id="IPR047664">
    <property type="entry name" value="SWEET"/>
</dbReference>
<name>A0A0J8B9F3_BETVV</name>
<accession>A0A0J8B9F3</accession>
<evidence type="ECO:0000256" key="1">
    <source>
        <dbReference type="ARBA" id="ARBA00004127"/>
    </source>
</evidence>
<keyword evidence="8 9" id="KW-0472">Membrane</keyword>
<dbReference type="Proteomes" id="UP000035740">
    <property type="component" value="Unassembled WGS sequence"/>
</dbReference>
<evidence type="ECO:0000256" key="2">
    <source>
        <dbReference type="ARBA" id="ARBA00007809"/>
    </source>
</evidence>
<dbReference type="eggNOG" id="KOG1623">
    <property type="taxonomic scope" value="Eukaryota"/>
</dbReference>
<evidence type="ECO:0000256" key="7">
    <source>
        <dbReference type="ARBA" id="ARBA00022989"/>
    </source>
</evidence>